<protein>
    <recommendedName>
        <fullName evidence="4">CopG-like ribbon-helix-helix domain-containing protein</fullName>
    </recommendedName>
</protein>
<dbReference type="Proteomes" id="UP000320735">
    <property type="component" value="Unassembled WGS sequence"/>
</dbReference>
<evidence type="ECO:0000313" key="3">
    <source>
        <dbReference type="Proteomes" id="UP000320735"/>
    </source>
</evidence>
<evidence type="ECO:0000313" key="2">
    <source>
        <dbReference type="EMBL" id="TWU04154.1"/>
    </source>
</evidence>
<feature type="compositionally biased region" description="Polar residues" evidence="1">
    <location>
        <begin position="1"/>
        <end position="12"/>
    </location>
</feature>
<evidence type="ECO:0008006" key="4">
    <source>
        <dbReference type="Google" id="ProtNLM"/>
    </source>
</evidence>
<dbReference type="EMBL" id="SJPP01000005">
    <property type="protein sequence ID" value="TWU04154.1"/>
    <property type="molecule type" value="Genomic_DNA"/>
</dbReference>
<comment type="caution">
    <text evidence="2">The sequence shown here is derived from an EMBL/GenBank/DDBJ whole genome shotgun (WGS) entry which is preliminary data.</text>
</comment>
<organism evidence="2 3">
    <name type="scientific">Symmachiella macrocystis</name>
    <dbReference type="NCBI Taxonomy" id="2527985"/>
    <lineage>
        <taxon>Bacteria</taxon>
        <taxon>Pseudomonadati</taxon>
        <taxon>Planctomycetota</taxon>
        <taxon>Planctomycetia</taxon>
        <taxon>Planctomycetales</taxon>
        <taxon>Planctomycetaceae</taxon>
        <taxon>Symmachiella</taxon>
    </lineage>
</organism>
<gene>
    <name evidence="2" type="ORF">CA54_60360</name>
</gene>
<accession>A0A5C6B165</accession>
<proteinExistence type="predicted"/>
<reference evidence="2 3" key="1">
    <citation type="submission" date="2019-02" db="EMBL/GenBank/DDBJ databases">
        <title>Deep-cultivation of Planctomycetes and their phenomic and genomic characterization uncovers novel biology.</title>
        <authorList>
            <person name="Wiegand S."/>
            <person name="Jogler M."/>
            <person name="Boedeker C."/>
            <person name="Pinto D."/>
            <person name="Vollmers J."/>
            <person name="Rivas-Marin E."/>
            <person name="Kohn T."/>
            <person name="Peeters S.H."/>
            <person name="Heuer A."/>
            <person name="Rast P."/>
            <person name="Oberbeckmann S."/>
            <person name="Bunk B."/>
            <person name="Jeske O."/>
            <person name="Meyerdierks A."/>
            <person name="Storesund J.E."/>
            <person name="Kallscheuer N."/>
            <person name="Luecker S."/>
            <person name="Lage O.M."/>
            <person name="Pohl T."/>
            <person name="Merkel B.J."/>
            <person name="Hornburger P."/>
            <person name="Mueller R.-W."/>
            <person name="Bruemmer F."/>
            <person name="Labrenz M."/>
            <person name="Spormann A.M."/>
            <person name="Op Den Camp H."/>
            <person name="Overmann J."/>
            <person name="Amann R."/>
            <person name="Jetten M.S.M."/>
            <person name="Mascher T."/>
            <person name="Medema M.H."/>
            <person name="Devos D.P."/>
            <person name="Kaster A.-K."/>
            <person name="Ovreas L."/>
            <person name="Rohde M."/>
            <person name="Galperin M.Y."/>
            <person name="Jogler C."/>
        </authorList>
    </citation>
    <scope>NUCLEOTIDE SEQUENCE [LARGE SCALE GENOMIC DNA]</scope>
    <source>
        <strain evidence="2 3">CA54</strain>
    </source>
</reference>
<dbReference type="RefSeq" id="WP_197532943.1">
    <property type="nucleotide sequence ID" value="NZ_SJPP01000005.1"/>
</dbReference>
<dbReference type="InterPro" id="IPR031895">
    <property type="entry name" value="RHH_CopG"/>
</dbReference>
<keyword evidence="3" id="KW-1185">Reference proteome</keyword>
<evidence type="ECO:0000256" key="1">
    <source>
        <dbReference type="SAM" id="MobiDB-lite"/>
    </source>
</evidence>
<dbReference type="Pfam" id="PF16777">
    <property type="entry name" value="RHH_7"/>
    <property type="match status" value="1"/>
</dbReference>
<feature type="region of interest" description="Disordered" evidence="1">
    <location>
        <begin position="1"/>
        <end position="26"/>
    </location>
</feature>
<sequence length="68" mass="7734">MTKPQIGTQSSRRLGRPPGAPESIRNKRVVTLMTDAEFEKLMKVADEEEKSVSGLVHHIVSRYLKRRS</sequence>
<name>A0A5C6B165_9PLAN</name>
<dbReference type="AlphaFoldDB" id="A0A5C6B165"/>